<keyword evidence="2" id="KW-1185">Reference proteome</keyword>
<reference evidence="1 2" key="1">
    <citation type="submission" date="2013-02" db="EMBL/GenBank/DDBJ databases">
        <title>The Genome Sequence of Acinetobacter sp. NIPH 2168.</title>
        <authorList>
            <consortium name="The Broad Institute Genome Sequencing Platform"/>
            <consortium name="The Broad Institute Genome Sequencing Center for Infectious Disease"/>
            <person name="Cerqueira G."/>
            <person name="Feldgarden M."/>
            <person name="Courvalin P."/>
            <person name="Perichon B."/>
            <person name="Grillot-Courvalin C."/>
            <person name="Clermont D."/>
            <person name="Rocha E."/>
            <person name="Yoon E.-J."/>
            <person name="Nemec A."/>
            <person name="Walker B."/>
            <person name="Young S.K."/>
            <person name="Zeng Q."/>
            <person name="Gargeya S."/>
            <person name="Fitzgerald M."/>
            <person name="Haas B."/>
            <person name="Abouelleil A."/>
            <person name="Alvarado L."/>
            <person name="Arachchi H.M."/>
            <person name="Berlin A.M."/>
            <person name="Chapman S.B."/>
            <person name="Dewar J."/>
            <person name="Goldberg J."/>
            <person name="Griggs A."/>
            <person name="Gujja S."/>
            <person name="Hansen M."/>
            <person name="Howarth C."/>
            <person name="Imamovic A."/>
            <person name="Larimer J."/>
            <person name="McCowan C."/>
            <person name="Murphy C."/>
            <person name="Neiman D."/>
            <person name="Pearson M."/>
            <person name="Priest M."/>
            <person name="Roberts A."/>
            <person name="Saif S."/>
            <person name="Shea T."/>
            <person name="Sisk P."/>
            <person name="Sykes S."/>
            <person name="Wortman J."/>
            <person name="Nusbaum C."/>
            <person name="Birren B."/>
        </authorList>
    </citation>
    <scope>NUCLEOTIDE SEQUENCE [LARGE SCALE GENOMIC DNA]</scope>
    <source>
        <strain evidence="1 2">NIPH 2168</strain>
    </source>
</reference>
<protein>
    <recommendedName>
        <fullName evidence="3">Immunity protein 22</fullName>
    </recommendedName>
</protein>
<evidence type="ECO:0000313" key="2">
    <source>
        <dbReference type="Proteomes" id="UP000013173"/>
    </source>
</evidence>
<dbReference type="Pfam" id="PF14112">
    <property type="entry name" value="DUF4284"/>
    <property type="match status" value="1"/>
</dbReference>
<dbReference type="Proteomes" id="UP000013173">
    <property type="component" value="Unassembled WGS sequence"/>
</dbReference>
<dbReference type="HOGENOM" id="CLU_140835_1_0_6"/>
<proteinExistence type="predicted"/>
<comment type="caution">
    <text evidence="1">The sequence shown here is derived from an EMBL/GenBank/DDBJ whole genome shotgun (WGS) entry which is preliminary data.</text>
</comment>
<dbReference type="RefSeq" id="WP_005256821.1">
    <property type="nucleotide sequence ID" value="NZ_BMDR01000005.1"/>
</dbReference>
<dbReference type="GeneID" id="303684183"/>
<accession>N9NLU1</accession>
<evidence type="ECO:0008006" key="3">
    <source>
        <dbReference type="Google" id="ProtNLM"/>
    </source>
</evidence>
<organism evidence="1 2">
    <name type="scientific">Acinetobacter vivianii</name>
    <dbReference type="NCBI Taxonomy" id="1776742"/>
    <lineage>
        <taxon>Bacteria</taxon>
        <taxon>Pseudomonadati</taxon>
        <taxon>Pseudomonadota</taxon>
        <taxon>Gammaproteobacteria</taxon>
        <taxon>Moraxellales</taxon>
        <taxon>Moraxellaceae</taxon>
        <taxon>Acinetobacter</taxon>
    </lineage>
</organism>
<evidence type="ECO:0000313" key="1">
    <source>
        <dbReference type="EMBL" id="ENX21953.1"/>
    </source>
</evidence>
<name>N9NLU1_9GAMM</name>
<dbReference type="EMBL" id="APRW01000009">
    <property type="protein sequence ID" value="ENX21953.1"/>
    <property type="molecule type" value="Genomic_DNA"/>
</dbReference>
<dbReference type="InterPro" id="IPR025560">
    <property type="entry name" value="Imm22"/>
</dbReference>
<dbReference type="AlphaFoldDB" id="N9NLU1"/>
<dbReference type="OrthoDB" id="6957165at2"/>
<sequence length="121" mass="14171">MQKNDYVSIWGGVLDSHDSLNSYTFNDYSWDGEFVGSSFSKEFEIDFVDDDFIEKDFHNLTSNFEIILDGFSYSDKIKEEIALKGFRLPFPINSIILIYNYSYELDKTTENFTFLCAVPYK</sequence>
<gene>
    <name evidence="1" type="ORF">F892_01191</name>
</gene>